<dbReference type="EMBL" id="CP003630">
    <property type="protein sequence ID" value="AFZ17599.1"/>
    <property type="molecule type" value="Genomic_DNA"/>
</dbReference>
<dbReference type="HOGENOM" id="CLU_3254119_0_0_3"/>
<reference evidence="1 2" key="1">
    <citation type="submission" date="2012-06" db="EMBL/GenBank/DDBJ databases">
        <title>Finished chromosome of genome of Microcoleus sp. PCC 7113.</title>
        <authorList>
            <consortium name="US DOE Joint Genome Institute"/>
            <person name="Gugger M."/>
            <person name="Coursin T."/>
            <person name="Rippka R."/>
            <person name="Tandeau De Marsac N."/>
            <person name="Huntemann M."/>
            <person name="Wei C.-L."/>
            <person name="Han J."/>
            <person name="Detter J.C."/>
            <person name="Han C."/>
            <person name="Tapia R."/>
            <person name="Chen A."/>
            <person name="Kyrpides N."/>
            <person name="Mavromatis K."/>
            <person name="Markowitz V."/>
            <person name="Szeto E."/>
            <person name="Ivanova N."/>
            <person name="Pagani I."/>
            <person name="Pati A."/>
            <person name="Goodwin L."/>
            <person name="Nordberg H.P."/>
            <person name="Cantor M.N."/>
            <person name="Hua S.X."/>
            <person name="Woyke T."/>
            <person name="Kerfeld C.A."/>
        </authorList>
    </citation>
    <scope>NUCLEOTIDE SEQUENCE [LARGE SCALE GENOMIC DNA]</scope>
    <source>
        <strain evidence="1 2">PCC 7113</strain>
    </source>
</reference>
<dbReference type="KEGG" id="mic:Mic7113_1739"/>
<evidence type="ECO:0000313" key="2">
    <source>
        <dbReference type="Proteomes" id="UP000010471"/>
    </source>
</evidence>
<dbReference type="Proteomes" id="UP000010471">
    <property type="component" value="Chromosome"/>
</dbReference>
<proteinExistence type="predicted"/>
<accession>K9WCY7</accession>
<organism evidence="1 2">
    <name type="scientific">Allocoleopsis franciscana PCC 7113</name>
    <dbReference type="NCBI Taxonomy" id="1173027"/>
    <lineage>
        <taxon>Bacteria</taxon>
        <taxon>Bacillati</taxon>
        <taxon>Cyanobacteriota</taxon>
        <taxon>Cyanophyceae</taxon>
        <taxon>Coleofasciculales</taxon>
        <taxon>Coleofasciculaceae</taxon>
        <taxon>Allocoleopsis</taxon>
        <taxon>Allocoleopsis franciscana</taxon>
    </lineage>
</organism>
<name>K9WCY7_9CYAN</name>
<evidence type="ECO:0000313" key="1">
    <source>
        <dbReference type="EMBL" id="AFZ17599.1"/>
    </source>
</evidence>
<dbReference type="AlphaFoldDB" id="K9WCY7"/>
<keyword evidence="2" id="KW-1185">Reference proteome</keyword>
<sequence>MAIPVPGGGNIIVPLTVWKQALALPQWVYLTDQLVQVLGKEF</sequence>
<gene>
    <name evidence="1" type="ORF">Mic7113_1739</name>
</gene>
<protein>
    <submittedName>
        <fullName evidence="1">Uncharacterized protein</fullName>
    </submittedName>
</protein>